<sequence length="143" mass="15541">MDSENGEPKGGSAAAVWKALPTPKDGTTKVTANAGDVKEAKEEGGGLVDIRYSANTYTLEFDLYVKKKEKRPFEDVDGVVAGEHAFRITPEDTACEGCQIDRSMVRVDESYSTEEGKMLHYVCQCLKPKTGNTVKPYTKTGGV</sequence>
<protein>
    <submittedName>
        <fullName evidence="2">Uncharacterized protein</fullName>
    </submittedName>
</protein>
<gene>
    <name evidence="2" type="ORF">EVA_15938</name>
</gene>
<dbReference type="EMBL" id="AMCI01005529">
    <property type="protein sequence ID" value="EJW95952.1"/>
    <property type="molecule type" value="Genomic_DNA"/>
</dbReference>
<evidence type="ECO:0000313" key="2">
    <source>
        <dbReference type="EMBL" id="EJW95952.1"/>
    </source>
</evidence>
<feature type="region of interest" description="Disordered" evidence="1">
    <location>
        <begin position="1"/>
        <end position="30"/>
    </location>
</feature>
<organism evidence="2">
    <name type="scientific">gut metagenome</name>
    <dbReference type="NCBI Taxonomy" id="749906"/>
    <lineage>
        <taxon>unclassified sequences</taxon>
        <taxon>metagenomes</taxon>
        <taxon>organismal metagenomes</taxon>
    </lineage>
</organism>
<name>J9G2B5_9ZZZZ</name>
<accession>J9G2B5</accession>
<comment type="caution">
    <text evidence="2">The sequence shown here is derived from an EMBL/GenBank/DDBJ whole genome shotgun (WGS) entry which is preliminary data.</text>
</comment>
<evidence type="ECO:0000256" key="1">
    <source>
        <dbReference type="SAM" id="MobiDB-lite"/>
    </source>
</evidence>
<proteinExistence type="predicted"/>
<dbReference type="AlphaFoldDB" id="J9G2B5"/>
<reference evidence="2" key="1">
    <citation type="journal article" date="2012" name="PLoS ONE">
        <title>Gene sets for utilization of primary and secondary nutrition supplies in the distal gut of endangered iberian lynx.</title>
        <authorList>
            <person name="Alcaide M."/>
            <person name="Messina E."/>
            <person name="Richter M."/>
            <person name="Bargiela R."/>
            <person name="Peplies J."/>
            <person name="Huws S.A."/>
            <person name="Newbold C.J."/>
            <person name="Golyshin P.N."/>
            <person name="Simon M.A."/>
            <person name="Lopez G."/>
            <person name="Yakimov M.M."/>
            <person name="Ferrer M."/>
        </authorList>
    </citation>
    <scope>NUCLEOTIDE SEQUENCE</scope>
</reference>